<evidence type="ECO:0000313" key="1">
    <source>
        <dbReference type="EMBL" id="KAF4334078.1"/>
    </source>
</evidence>
<proteinExistence type="predicted"/>
<organism evidence="1 2">
    <name type="scientific">Fusarium beomiforme</name>
    <dbReference type="NCBI Taxonomy" id="44412"/>
    <lineage>
        <taxon>Eukaryota</taxon>
        <taxon>Fungi</taxon>
        <taxon>Dikarya</taxon>
        <taxon>Ascomycota</taxon>
        <taxon>Pezizomycotina</taxon>
        <taxon>Sordariomycetes</taxon>
        <taxon>Hypocreomycetidae</taxon>
        <taxon>Hypocreales</taxon>
        <taxon>Nectriaceae</taxon>
        <taxon>Fusarium</taxon>
        <taxon>Fusarium burgessii species complex</taxon>
    </lineage>
</organism>
<dbReference type="AlphaFoldDB" id="A0A9P5DTR1"/>
<reference evidence="1" key="1">
    <citation type="journal article" date="2017" name="Mycologia">
        <title>Fusarium algeriense, sp. nov., a novel toxigenic crown rot pathogen of durum wheat from Algeria is nested in the Fusarium burgessii species complex.</title>
        <authorList>
            <person name="Laraba I."/>
            <person name="Keddad A."/>
            <person name="Boureghda H."/>
            <person name="Abdallah N."/>
            <person name="Vaughan M.M."/>
            <person name="Proctor R.H."/>
            <person name="Busman M."/>
            <person name="O'Donnell K."/>
        </authorList>
    </citation>
    <scope>NUCLEOTIDE SEQUENCE</scope>
    <source>
        <strain evidence="1">NRRL 25174</strain>
    </source>
</reference>
<dbReference type="Proteomes" id="UP000730481">
    <property type="component" value="Unassembled WGS sequence"/>
</dbReference>
<dbReference type="EMBL" id="PVQB02000733">
    <property type="protein sequence ID" value="KAF4334078.1"/>
    <property type="molecule type" value="Genomic_DNA"/>
</dbReference>
<sequence>MSTITTAPINYGAQGTANPGPDYISTDTINSVPVVIADEVVVDPIDDAKVTGGDVHTESVMGPADYLPILWYFSPPGTQTVNAVATDQYLYVGHNGKVYRLGRQKGDELAKQGLPGWGFHEVSVAISEDKSPLIIASGGKLASLDPVSLSISWSKEVPDSNDKIRILLTKDRIYTGSAGTINTWTLNGAHISKQRVTESKSDVRLDICAESGSLVAGVSGRIRAFDLPDLSSSQWDQRVSNKDEPTWVVCGKDAVYASISGWVYQLGAYDGIIHNKQDLSGSAGDKEVSLALDQSSSRLYAGCNGYGICMDASNLETTYNISLPGAGWNRTSVLAIGHTGVFGCKGRVFQLDSTGKVAARNDLNGYGNNDTSLVFCAPDHLWACPDGYVVAMLMLVVP</sequence>
<dbReference type="OrthoDB" id="5336044at2759"/>
<accession>A0A9P5DTR1</accession>
<dbReference type="Gene3D" id="2.130.10.10">
    <property type="entry name" value="YVTN repeat-like/Quinoprotein amine dehydrogenase"/>
    <property type="match status" value="1"/>
</dbReference>
<dbReference type="InterPro" id="IPR011047">
    <property type="entry name" value="Quinoprotein_ADH-like_sf"/>
</dbReference>
<keyword evidence="2" id="KW-1185">Reference proteome</keyword>
<reference evidence="1" key="2">
    <citation type="submission" date="2020-02" db="EMBL/GenBank/DDBJ databases">
        <title>Identification and distribution of gene clusters putatively required for synthesis of sphingolipid metabolism inhibitors in phylogenetically diverse species of the filamentous fungus Fusarium.</title>
        <authorList>
            <person name="Kim H.-S."/>
            <person name="Busman M."/>
            <person name="Brown D.W."/>
            <person name="Divon H."/>
            <person name="Uhlig S."/>
            <person name="Proctor R.H."/>
        </authorList>
    </citation>
    <scope>NUCLEOTIDE SEQUENCE</scope>
    <source>
        <strain evidence="1">NRRL 25174</strain>
    </source>
</reference>
<dbReference type="SUPFAM" id="SSF50998">
    <property type="entry name" value="Quinoprotein alcohol dehydrogenase-like"/>
    <property type="match status" value="1"/>
</dbReference>
<evidence type="ECO:0000313" key="2">
    <source>
        <dbReference type="Proteomes" id="UP000730481"/>
    </source>
</evidence>
<gene>
    <name evidence="1" type="ORF">FBEOM_12089</name>
</gene>
<protein>
    <submittedName>
        <fullName evidence="1">Uncharacterized protein</fullName>
    </submittedName>
</protein>
<comment type="caution">
    <text evidence="1">The sequence shown here is derived from an EMBL/GenBank/DDBJ whole genome shotgun (WGS) entry which is preliminary data.</text>
</comment>
<name>A0A9P5DTR1_9HYPO</name>
<dbReference type="InterPro" id="IPR015943">
    <property type="entry name" value="WD40/YVTN_repeat-like_dom_sf"/>
</dbReference>